<dbReference type="InterPro" id="IPR036097">
    <property type="entry name" value="HisK_dim/P_sf"/>
</dbReference>
<feature type="domain" description="HAMP" evidence="13">
    <location>
        <begin position="358"/>
        <end position="411"/>
    </location>
</feature>
<evidence type="ECO:0000256" key="11">
    <source>
        <dbReference type="SAM" id="Phobius"/>
    </source>
</evidence>
<evidence type="ECO:0000256" key="4">
    <source>
        <dbReference type="ARBA" id="ARBA00022475"/>
    </source>
</evidence>
<dbReference type="PROSITE" id="PS50885">
    <property type="entry name" value="HAMP"/>
    <property type="match status" value="1"/>
</dbReference>
<evidence type="ECO:0000256" key="7">
    <source>
        <dbReference type="ARBA" id="ARBA00022692"/>
    </source>
</evidence>
<dbReference type="InterPro" id="IPR003594">
    <property type="entry name" value="HATPase_dom"/>
</dbReference>
<evidence type="ECO:0000256" key="6">
    <source>
        <dbReference type="ARBA" id="ARBA00022679"/>
    </source>
</evidence>
<dbReference type="SMART" id="SM00304">
    <property type="entry name" value="HAMP"/>
    <property type="match status" value="1"/>
</dbReference>
<sequence>MAEASEKSGFFRRSVRYRLLAIALVPMLVVLPVLLAIGIDRWNDRFDAVTIAKVNDDLTIARQYLSRILENTENRLVAIGESERFRQLLRAGNESDRAFPVYLEATAQRGGFDFLYVVADDGEILAGDKAATPATLRWDWPVVVSALAGRSRTAIDVFAGSELSALSPQLAERARVEIVPVVRDGAPGGLVETRGLVLQSAATLLLPDGRRAALVGGILLNRNLGFVDAINDLIYHGSTQPDGTQGTATLFLDDIRVSTNVRLFGDRRAIGTRVSEEVRSTVLDQGKTWLDSAFVVNDWYVSAYEPIVDSYGRRVGMLYAGFVEAPFAKAKHETWLTMGVAFLLAVLATVPLFLIWARTIFRPLERMKETIARVEDGDLAARTGAVENRDEIGLVASELDRLLDGIQTRDAELRLWNDQLSQRAEQRALELRDTAARLETTTRQLVMSEKLAAIGEITAGVAHEINNPIAVMQGNLEIIRDMMGPGAEEAKTEFRLINQQMNRITEIVTKLLQFAKPQEYAGFTEDYAPADVISDTLPLVQHLLKKTMITVEREDRALRLIRMSRTELQQVLVNLIVNAIHAMPRGGCLGLRTVDAAHGGVDGVEIEVSDTGAGMTPDVMGRIFASFFTTKSREGTGLGLSISQMLMSQHGGKITVRSEPGEGTTFKVWLPATEDDF</sequence>
<dbReference type="Pfam" id="PF02518">
    <property type="entry name" value="HATPase_c"/>
    <property type="match status" value="1"/>
</dbReference>
<dbReference type="SUPFAM" id="SSF103190">
    <property type="entry name" value="Sensory domain-like"/>
    <property type="match status" value="1"/>
</dbReference>
<keyword evidence="9 11" id="KW-1133">Transmembrane helix</keyword>
<dbReference type="CDD" id="cd00082">
    <property type="entry name" value="HisKA"/>
    <property type="match status" value="1"/>
</dbReference>
<proteinExistence type="predicted"/>
<accession>A0ABQ5ZBE4</accession>
<feature type="domain" description="Histidine kinase" evidence="12">
    <location>
        <begin position="460"/>
        <end position="674"/>
    </location>
</feature>
<evidence type="ECO:0000313" key="15">
    <source>
        <dbReference type="Proteomes" id="UP001156702"/>
    </source>
</evidence>
<evidence type="ECO:0000256" key="9">
    <source>
        <dbReference type="ARBA" id="ARBA00022989"/>
    </source>
</evidence>
<gene>
    <name evidence="14" type="ORF">GCM10007923_13340</name>
</gene>
<dbReference type="Pfam" id="PF00672">
    <property type="entry name" value="HAMP"/>
    <property type="match status" value="1"/>
</dbReference>
<dbReference type="PANTHER" id="PTHR43065">
    <property type="entry name" value="SENSOR HISTIDINE KINASE"/>
    <property type="match status" value="1"/>
</dbReference>
<name>A0ABQ5ZBE4_9HYPH</name>
<dbReference type="Gene3D" id="6.10.340.10">
    <property type="match status" value="1"/>
</dbReference>
<dbReference type="Pfam" id="PF17202">
    <property type="entry name" value="sCache_3_3"/>
    <property type="match status" value="1"/>
</dbReference>
<organism evidence="14 15">
    <name type="scientific">Shinella yambaruensis</name>
    <dbReference type="NCBI Taxonomy" id="415996"/>
    <lineage>
        <taxon>Bacteria</taxon>
        <taxon>Pseudomonadati</taxon>
        <taxon>Pseudomonadota</taxon>
        <taxon>Alphaproteobacteria</taxon>
        <taxon>Hyphomicrobiales</taxon>
        <taxon>Rhizobiaceae</taxon>
        <taxon>Shinella</taxon>
    </lineage>
</organism>
<keyword evidence="5" id="KW-0597">Phosphoprotein</keyword>
<evidence type="ECO:0000256" key="10">
    <source>
        <dbReference type="ARBA" id="ARBA00023136"/>
    </source>
</evidence>
<dbReference type="EC" id="2.7.13.3" evidence="3"/>
<dbReference type="CDD" id="cd06225">
    <property type="entry name" value="HAMP"/>
    <property type="match status" value="1"/>
</dbReference>
<dbReference type="PANTHER" id="PTHR43065:SF22">
    <property type="entry name" value="HISTIDINE KINASE"/>
    <property type="match status" value="1"/>
</dbReference>
<comment type="catalytic activity">
    <reaction evidence="1">
        <text>ATP + protein L-histidine = ADP + protein N-phospho-L-histidine.</text>
        <dbReference type="EC" id="2.7.13.3"/>
    </reaction>
</comment>
<dbReference type="PROSITE" id="PS50109">
    <property type="entry name" value="HIS_KIN"/>
    <property type="match status" value="1"/>
</dbReference>
<evidence type="ECO:0000256" key="3">
    <source>
        <dbReference type="ARBA" id="ARBA00012438"/>
    </source>
</evidence>
<comment type="subcellular location">
    <subcellularLocation>
        <location evidence="2">Cell membrane</location>
        <topology evidence="2">Multi-pass membrane protein</topology>
    </subcellularLocation>
</comment>
<dbReference type="InterPro" id="IPR003661">
    <property type="entry name" value="HisK_dim/P_dom"/>
</dbReference>
<evidence type="ECO:0000259" key="12">
    <source>
        <dbReference type="PROSITE" id="PS50109"/>
    </source>
</evidence>
<dbReference type="GO" id="GO:0016301">
    <property type="term" value="F:kinase activity"/>
    <property type="evidence" value="ECO:0007669"/>
    <property type="project" value="UniProtKB-KW"/>
</dbReference>
<dbReference type="SMART" id="SM00387">
    <property type="entry name" value="HATPase_c"/>
    <property type="match status" value="1"/>
</dbReference>
<dbReference type="Pfam" id="PF00512">
    <property type="entry name" value="HisKA"/>
    <property type="match status" value="1"/>
</dbReference>
<evidence type="ECO:0000256" key="5">
    <source>
        <dbReference type="ARBA" id="ARBA00022553"/>
    </source>
</evidence>
<protein>
    <recommendedName>
        <fullName evidence="3">histidine kinase</fullName>
        <ecNumber evidence="3">2.7.13.3</ecNumber>
    </recommendedName>
</protein>
<evidence type="ECO:0000256" key="8">
    <source>
        <dbReference type="ARBA" id="ARBA00022777"/>
    </source>
</evidence>
<keyword evidence="4" id="KW-1003">Cell membrane</keyword>
<dbReference type="RefSeq" id="WP_245082111.1">
    <property type="nucleotide sequence ID" value="NZ_BSOP01000011.1"/>
</dbReference>
<dbReference type="SUPFAM" id="SSF55874">
    <property type="entry name" value="ATPase domain of HSP90 chaperone/DNA topoisomerase II/histidine kinase"/>
    <property type="match status" value="1"/>
</dbReference>
<keyword evidence="8 14" id="KW-0418">Kinase</keyword>
<dbReference type="InterPro" id="IPR036890">
    <property type="entry name" value="HATPase_C_sf"/>
</dbReference>
<comment type="caution">
    <text evidence="14">The sequence shown here is derived from an EMBL/GenBank/DDBJ whole genome shotgun (WGS) entry which is preliminary data.</text>
</comment>
<evidence type="ECO:0000259" key="13">
    <source>
        <dbReference type="PROSITE" id="PS50885"/>
    </source>
</evidence>
<dbReference type="Gene3D" id="3.30.565.10">
    <property type="entry name" value="Histidine kinase-like ATPase, C-terminal domain"/>
    <property type="match status" value="1"/>
</dbReference>
<reference evidence="15" key="1">
    <citation type="journal article" date="2019" name="Int. J. Syst. Evol. Microbiol.">
        <title>The Global Catalogue of Microorganisms (GCM) 10K type strain sequencing project: providing services to taxonomists for standard genome sequencing and annotation.</title>
        <authorList>
            <consortium name="The Broad Institute Genomics Platform"/>
            <consortium name="The Broad Institute Genome Sequencing Center for Infectious Disease"/>
            <person name="Wu L."/>
            <person name="Ma J."/>
        </authorList>
    </citation>
    <scope>NUCLEOTIDE SEQUENCE [LARGE SCALE GENOMIC DNA]</scope>
    <source>
        <strain evidence="15">NBRC 102122</strain>
    </source>
</reference>
<dbReference type="InterPro" id="IPR005467">
    <property type="entry name" value="His_kinase_dom"/>
</dbReference>
<keyword evidence="10 11" id="KW-0472">Membrane</keyword>
<dbReference type="SMART" id="SM00388">
    <property type="entry name" value="HisKA"/>
    <property type="match status" value="1"/>
</dbReference>
<keyword evidence="7 11" id="KW-0812">Transmembrane</keyword>
<dbReference type="InterPro" id="IPR033463">
    <property type="entry name" value="sCache_3"/>
</dbReference>
<evidence type="ECO:0000256" key="2">
    <source>
        <dbReference type="ARBA" id="ARBA00004651"/>
    </source>
</evidence>
<dbReference type="Gene3D" id="1.10.287.130">
    <property type="match status" value="1"/>
</dbReference>
<dbReference type="InterPro" id="IPR003660">
    <property type="entry name" value="HAMP_dom"/>
</dbReference>
<dbReference type="InterPro" id="IPR004358">
    <property type="entry name" value="Sig_transdc_His_kin-like_C"/>
</dbReference>
<dbReference type="EMBL" id="BSOP01000011">
    <property type="protein sequence ID" value="GLR50129.1"/>
    <property type="molecule type" value="Genomic_DNA"/>
</dbReference>
<keyword evidence="15" id="KW-1185">Reference proteome</keyword>
<dbReference type="InterPro" id="IPR029151">
    <property type="entry name" value="Sensor-like_sf"/>
</dbReference>
<dbReference type="Proteomes" id="UP001156702">
    <property type="component" value="Unassembled WGS sequence"/>
</dbReference>
<feature type="transmembrane region" description="Helical" evidence="11">
    <location>
        <begin position="335"/>
        <end position="357"/>
    </location>
</feature>
<dbReference type="SUPFAM" id="SSF158472">
    <property type="entry name" value="HAMP domain-like"/>
    <property type="match status" value="1"/>
</dbReference>
<evidence type="ECO:0000256" key="1">
    <source>
        <dbReference type="ARBA" id="ARBA00000085"/>
    </source>
</evidence>
<dbReference type="SUPFAM" id="SSF47384">
    <property type="entry name" value="Homodimeric domain of signal transducing histidine kinase"/>
    <property type="match status" value="1"/>
</dbReference>
<evidence type="ECO:0000313" key="14">
    <source>
        <dbReference type="EMBL" id="GLR50129.1"/>
    </source>
</evidence>
<dbReference type="PRINTS" id="PR00344">
    <property type="entry name" value="BCTRLSENSOR"/>
</dbReference>
<keyword evidence="6" id="KW-0808">Transferase</keyword>